<sequence length="486" mass="54561">MGLNKFQLFRKEFRYQYLATFIVQLTAFIFGIVIGFTGPNLELFKSEKTPLKGGPITAEEESWIGSISAFGAIGFVLIYGWISERFGRKIAILLIGIPQTMSWVFMALANDVIYICISRVLSGIAGAGCFYVVPVYVAEISDKRIRGALCTSFSVICNIGIFIEFILAEYMDFRNAAILIGLVSLGFMIGFYFMPESPQYLISKRKIDEAECAFKFFRGQQPNEQLSENSQADFDSMKEIAKDHDKSESKIKIFRNHISQPGTIKGILIAITVAQFPVMSGCFVLITFNQGIFTAADVRVLSVFWSSLAFAFIQIIAAICTAVFIDKIGRRKILTWSSFSSAICLLIFSAYMFLKTNANIDLNDVTWIPLVSLLIQVFVSSVGIIPVPNFYVSEILDQKVRGLVVSVCSWWSWIEGFLVIKFYPILEQSLGLYSIILFFGLTSIFCGFFTIFFLPETKGRNIEEIAKSIGKIENSQKSSNDTNDKY</sequence>
<dbReference type="InterPro" id="IPR005829">
    <property type="entry name" value="Sugar_transporter_CS"/>
</dbReference>
<evidence type="ECO:0000259" key="9">
    <source>
        <dbReference type="PROSITE" id="PS50850"/>
    </source>
</evidence>
<dbReference type="InterPro" id="IPR050549">
    <property type="entry name" value="MFS_Trehalose_Transporter"/>
</dbReference>
<dbReference type="InterPro" id="IPR005828">
    <property type="entry name" value="MFS_sugar_transport-like"/>
</dbReference>
<keyword evidence="3" id="KW-1003">Cell membrane</keyword>
<name>A0A9J6CPW8_POLVA</name>
<evidence type="ECO:0000256" key="3">
    <source>
        <dbReference type="ARBA" id="ARBA00022475"/>
    </source>
</evidence>
<dbReference type="Gene3D" id="1.20.1250.20">
    <property type="entry name" value="MFS general substrate transporter like domains"/>
    <property type="match status" value="1"/>
</dbReference>
<feature type="transmembrane region" description="Helical" evidence="8">
    <location>
        <begin position="403"/>
        <end position="426"/>
    </location>
</feature>
<proteinExistence type="predicted"/>
<comment type="caution">
    <text evidence="10">The sequence shown here is derived from an EMBL/GenBank/DDBJ whole genome shotgun (WGS) entry which is preliminary data.</text>
</comment>
<dbReference type="GO" id="GO:0005886">
    <property type="term" value="C:plasma membrane"/>
    <property type="evidence" value="ECO:0007669"/>
    <property type="project" value="UniProtKB-SubCell"/>
</dbReference>
<dbReference type="OrthoDB" id="6612291at2759"/>
<evidence type="ECO:0000256" key="2">
    <source>
        <dbReference type="ARBA" id="ARBA00022448"/>
    </source>
</evidence>
<feature type="transmembrane region" description="Helical" evidence="8">
    <location>
        <begin position="173"/>
        <end position="194"/>
    </location>
</feature>
<dbReference type="PANTHER" id="PTHR48021">
    <property type="match status" value="1"/>
</dbReference>
<dbReference type="EMBL" id="JADBJN010000001">
    <property type="protein sequence ID" value="KAG5684273.1"/>
    <property type="molecule type" value="Genomic_DNA"/>
</dbReference>
<dbReference type="InterPro" id="IPR036259">
    <property type="entry name" value="MFS_trans_sf"/>
</dbReference>
<keyword evidence="2" id="KW-0813">Transport</keyword>
<dbReference type="Proteomes" id="UP001107558">
    <property type="component" value="Chromosome 1"/>
</dbReference>
<dbReference type="InterPro" id="IPR020846">
    <property type="entry name" value="MFS_dom"/>
</dbReference>
<evidence type="ECO:0000256" key="4">
    <source>
        <dbReference type="ARBA" id="ARBA00022597"/>
    </source>
</evidence>
<evidence type="ECO:0000313" key="11">
    <source>
        <dbReference type="Proteomes" id="UP001107558"/>
    </source>
</evidence>
<keyword evidence="5 8" id="KW-0812">Transmembrane</keyword>
<evidence type="ECO:0000256" key="7">
    <source>
        <dbReference type="ARBA" id="ARBA00023136"/>
    </source>
</evidence>
<keyword evidence="7 8" id="KW-0472">Membrane</keyword>
<feature type="transmembrane region" description="Helical" evidence="8">
    <location>
        <begin position="366"/>
        <end position="391"/>
    </location>
</feature>
<dbReference type="PROSITE" id="PS00216">
    <property type="entry name" value="SUGAR_TRANSPORT_1"/>
    <property type="match status" value="1"/>
</dbReference>
<dbReference type="FunFam" id="1.20.1250.20:FF:000218">
    <property type="entry name" value="facilitated trehalose transporter Tret1"/>
    <property type="match status" value="1"/>
</dbReference>
<dbReference type="SUPFAM" id="SSF103473">
    <property type="entry name" value="MFS general substrate transporter"/>
    <property type="match status" value="1"/>
</dbReference>
<dbReference type="Pfam" id="PF00083">
    <property type="entry name" value="Sugar_tr"/>
    <property type="match status" value="1"/>
</dbReference>
<reference evidence="10" key="1">
    <citation type="submission" date="2021-03" db="EMBL/GenBank/DDBJ databases">
        <title>Chromosome level genome of the anhydrobiotic midge Polypedilum vanderplanki.</title>
        <authorList>
            <person name="Yoshida Y."/>
            <person name="Kikawada T."/>
            <person name="Gusev O."/>
        </authorList>
    </citation>
    <scope>NUCLEOTIDE SEQUENCE</scope>
    <source>
        <strain evidence="10">NIAS01</strain>
        <tissue evidence="10">Whole body or cell culture</tissue>
    </source>
</reference>
<keyword evidence="11" id="KW-1185">Reference proteome</keyword>
<feature type="transmembrane region" description="Helical" evidence="8">
    <location>
        <begin position="267"/>
        <end position="288"/>
    </location>
</feature>
<keyword evidence="6 8" id="KW-1133">Transmembrane helix</keyword>
<feature type="transmembrane region" description="Helical" evidence="8">
    <location>
        <begin position="63"/>
        <end position="82"/>
    </location>
</feature>
<evidence type="ECO:0000313" key="10">
    <source>
        <dbReference type="EMBL" id="KAG5684273.1"/>
    </source>
</evidence>
<feature type="transmembrane region" description="Helical" evidence="8">
    <location>
        <begin position="112"/>
        <end position="133"/>
    </location>
</feature>
<evidence type="ECO:0000256" key="6">
    <source>
        <dbReference type="ARBA" id="ARBA00022989"/>
    </source>
</evidence>
<feature type="transmembrane region" description="Helical" evidence="8">
    <location>
        <begin position="432"/>
        <end position="454"/>
    </location>
</feature>
<dbReference type="GO" id="GO:0022857">
    <property type="term" value="F:transmembrane transporter activity"/>
    <property type="evidence" value="ECO:0007669"/>
    <property type="project" value="InterPro"/>
</dbReference>
<dbReference type="PROSITE" id="PS50850">
    <property type="entry name" value="MFS"/>
    <property type="match status" value="1"/>
</dbReference>
<gene>
    <name evidence="10" type="ORF">PVAND_013509</name>
</gene>
<feature type="transmembrane region" description="Helical" evidence="8">
    <location>
        <begin position="300"/>
        <end position="326"/>
    </location>
</feature>
<organism evidence="10 11">
    <name type="scientific">Polypedilum vanderplanki</name>
    <name type="common">Sleeping chironomid midge</name>
    <dbReference type="NCBI Taxonomy" id="319348"/>
    <lineage>
        <taxon>Eukaryota</taxon>
        <taxon>Metazoa</taxon>
        <taxon>Ecdysozoa</taxon>
        <taxon>Arthropoda</taxon>
        <taxon>Hexapoda</taxon>
        <taxon>Insecta</taxon>
        <taxon>Pterygota</taxon>
        <taxon>Neoptera</taxon>
        <taxon>Endopterygota</taxon>
        <taxon>Diptera</taxon>
        <taxon>Nematocera</taxon>
        <taxon>Chironomoidea</taxon>
        <taxon>Chironomidae</taxon>
        <taxon>Chironominae</taxon>
        <taxon>Polypedilum</taxon>
        <taxon>Polypedilum</taxon>
    </lineage>
</organism>
<feature type="transmembrane region" description="Helical" evidence="8">
    <location>
        <begin position="15"/>
        <end position="36"/>
    </location>
</feature>
<evidence type="ECO:0000256" key="1">
    <source>
        <dbReference type="ARBA" id="ARBA00004651"/>
    </source>
</evidence>
<protein>
    <recommendedName>
        <fullName evidence="9">Major facilitator superfamily (MFS) profile domain-containing protein</fullName>
    </recommendedName>
</protein>
<feature type="domain" description="Major facilitator superfamily (MFS) profile" evidence="9">
    <location>
        <begin position="19"/>
        <end position="458"/>
    </location>
</feature>
<feature type="transmembrane region" description="Helical" evidence="8">
    <location>
        <begin position="333"/>
        <end position="354"/>
    </location>
</feature>
<keyword evidence="4" id="KW-0762">Sugar transport</keyword>
<dbReference type="AlphaFoldDB" id="A0A9J6CPW8"/>
<accession>A0A9J6CPW8</accession>
<comment type="subcellular location">
    <subcellularLocation>
        <location evidence="1">Cell membrane</location>
        <topology evidence="1">Multi-pass membrane protein</topology>
    </subcellularLocation>
</comment>
<dbReference type="PANTHER" id="PTHR48021:SF33">
    <property type="entry name" value="AT22075P-RELATED"/>
    <property type="match status" value="1"/>
</dbReference>
<evidence type="ECO:0000256" key="5">
    <source>
        <dbReference type="ARBA" id="ARBA00022692"/>
    </source>
</evidence>
<feature type="transmembrane region" description="Helical" evidence="8">
    <location>
        <begin position="145"/>
        <end position="167"/>
    </location>
</feature>
<feature type="transmembrane region" description="Helical" evidence="8">
    <location>
        <begin position="89"/>
        <end position="106"/>
    </location>
</feature>
<evidence type="ECO:0000256" key="8">
    <source>
        <dbReference type="SAM" id="Phobius"/>
    </source>
</evidence>